<accession>A0A4V2RJD7</accession>
<dbReference type="AlphaFoldDB" id="A0A4V2RJD7"/>
<name>A0A4V2RJD7_SHIGR</name>
<keyword evidence="1" id="KW-0472">Membrane</keyword>
<proteinExistence type="predicted"/>
<gene>
    <name evidence="2" type="ORF">EV665_102350</name>
</gene>
<comment type="caution">
    <text evidence="2">The sequence shown here is derived from an EMBL/GenBank/DDBJ whole genome shotgun (WGS) entry which is preliminary data.</text>
</comment>
<feature type="transmembrane region" description="Helical" evidence="1">
    <location>
        <begin position="128"/>
        <end position="149"/>
    </location>
</feature>
<reference evidence="2 3" key="1">
    <citation type="submission" date="2019-03" db="EMBL/GenBank/DDBJ databases">
        <title>Genomic Encyclopedia of Type Strains, Phase IV (KMG-IV): sequencing the most valuable type-strain genomes for metagenomic binning, comparative biology and taxonomic classification.</title>
        <authorList>
            <person name="Goeker M."/>
        </authorList>
    </citation>
    <scope>NUCLEOTIDE SEQUENCE [LARGE SCALE GENOMIC DNA]</scope>
    <source>
        <strain evidence="2 3">DSM 18401</strain>
    </source>
</reference>
<protein>
    <submittedName>
        <fullName evidence="2">Uncharacterized protein</fullName>
    </submittedName>
</protein>
<dbReference type="Proteomes" id="UP000295351">
    <property type="component" value="Unassembled WGS sequence"/>
</dbReference>
<evidence type="ECO:0000313" key="3">
    <source>
        <dbReference type="Proteomes" id="UP000295351"/>
    </source>
</evidence>
<feature type="transmembrane region" description="Helical" evidence="1">
    <location>
        <begin position="34"/>
        <end position="57"/>
    </location>
</feature>
<evidence type="ECO:0000256" key="1">
    <source>
        <dbReference type="SAM" id="Phobius"/>
    </source>
</evidence>
<dbReference type="EMBL" id="SLVX01000002">
    <property type="protein sequence ID" value="TCN47830.1"/>
    <property type="molecule type" value="Genomic_DNA"/>
</dbReference>
<keyword evidence="3" id="KW-1185">Reference proteome</keyword>
<sequence length="163" mass="17824">MIAVTGFMPAGLALTVRAMVADSAKGPRPSLTETLFVLFLRLVAVGSLWFALQYWAMLTGFSFGGQGRFDLLPPAWKAAYTALAVLFPVAAVGLWLLVSWGPVIWLIAAATEIAMHEVYPSTFGVNRLLVFAHGAIALVFVLFRIALFVQRRRQARTVRTDSP</sequence>
<dbReference type="Pfam" id="PF19660">
    <property type="entry name" value="DUF6163"/>
    <property type="match status" value="1"/>
</dbReference>
<keyword evidence="1" id="KW-0812">Transmembrane</keyword>
<evidence type="ECO:0000313" key="2">
    <source>
        <dbReference type="EMBL" id="TCN47830.1"/>
    </source>
</evidence>
<dbReference type="InterPro" id="IPR046161">
    <property type="entry name" value="DUF6163"/>
</dbReference>
<keyword evidence="1" id="KW-1133">Transmembrane helix</keyword>
<organism evidence="2 3">
    <name type="scientific">Shinella granuli</name>
    <dbReference type="NCBI Taxonomy" id="323621"/>
    <lineage>
        <taxon>Bacteria</taxon>
        <taxon>Pseudomonadati</taxon>
        <taxon>Pseudomonadota</taxon>
        <taxon>Alphaproteobacteria</taxon>
        <taxon>Hyphomicrobiales</taxon>
        <taxon>Rhizobiaceae</taxon>
        <taxon>Shinella</taxon>
    </lineage>
</organism>
<feature type="transmembrane region" description="Helical" evidence="1">
    <location>
        <begin position="78"/>
        <end position="108"/>
    </location>
</feature>